<evidence type="ECO:0000256" key="1">
    <source>
        <dbReference type="ARBA" id="ARBA00004141"/>
    </source>
</evidence>
<name>A0A6J8EL48_MYTCO</name>
<gene>
    <name evidence="6" type="ORF">MCOR_53428</name>
</gene>
<protein>
    <submittedName>
        <fullName evidence="6">OSTALPHA</fullName>
    </submittedName>
</protein>
<feature type="transmembrane region" description="Helical" evidence="5">
    <location>
        <begin position="148"/>
        <end position="167"/>
    </location>
</feature>
<evidence type="ECO:0000256" key="4">
    <source>
        <dbReference type="ARBA" id="ARBA00023136"/>
    </source>
</evidence>
<organism evidence="6 7">
    <name type="scientific">Mytilus coruscus</name>
    <name type="common">Sea mussel</name>
    <dbReference type="NCBI Taxonomy" id="42192"/>
    <lineage>
        <taxon>Eukaryota</taxon>
        <taxon>Metazoa</taxon>
        <taxon>Spiralia</taxon>
        <taxon>Lophotrochozoa</taxon>
        <taxon>Mollusca</taxon>
        <taxon>Bivalvia</taxon>
        <taxon>Autobranchia</taxon>
        <taxon>Pteriomorphia</taxon>
        <taxon>Mytilida</taxon>
        <taxon>Mytiloidea</taxon>
        <taxon>Mytilidae</taxon>
        <taxon>Mytilinae</taxon>
        <taxon>Mytilus</taxon>
    </lineage>
</organism>
<dbReference type="PANTHER" id="PTHR23423">
    <property type="entry name" value="ORGANIC SOLUTE TRANSPORTER-RELATED"/>
    <property type="match status" value="1"/>
</dbReference>
<dbReference type="OrthoDB" id="5832279at2759"/>
<feature type="transmembrane region" description="Helical" evidence="5">
    <location>
        <begin position="210"/>
        <end position="233"/>
    </location>
</feature>
<keyword evidence="2 5" id="KW-0812">Transmembrane</keyword>
<evidence type="ECO:0000313" key="7">
    <source>
        <dbReference type="Proteomes" id="UP000507470"/>
    </source>
</evidence>
<dbReference type="AlphaFoldDB" id="A0A6J8EL48"/>
<comment type="subcellular location">
    <subcellularLocation>
        <location evidence="1">Membrane</location>
        <topology evidence="1">Multi-pass membrane protein</topology>
    </subcellularLocation>
</comment>
<keyword evidence="3 5" id="KW-1133">Transmembrane helix</keyword>
<evidence type="ECO:0000313" key="6">
    <source>
        <dbReference type="EMBL" id="CAC5421290.1"/>
    </source>
</evidence>
<reference evidence="6 7" key="1">
    <citation type="submission" date="2020-06" db="EMBL/GenBank/DDBJ databases">
        <authorList>
            <person name="Li R."/>
            <person name="Bekaert M."/>
        </authorList>
    </citation>
    <scope>NUCLEOTIDE SEQUENCE [LARGE SCALE GENOMIC DNA]</scope>
    <source>
        <strain evidence="7">wild</strain>
    </source>
</reference>
<dbReference type="InterPro" id="IPR005178">
    <property type="entry name" value="Ostalpha/TMEM184C"/>
</dbReference>
<feature type="transmembrane region" description="Helical" evidence="5">
    <location>
        <begin position="79"/>
        <end position="105"/>
    </location>
</feature>
<sequence>METNHKVISTNNYTVLPDVYSTLEAILGSDMMDNVTTLLYLSVTNTCQRSTVIMLNCSNEYPRTEVLYRDLKENQYPDVIVTLTICCILCVAMVIIYLEAVYFVFRFHSNKRQKIRIMFLLALCPIIAWTSLLAILVPTATLLSEFTASIYVGVCIVVFLNMLLEYLGGTTQLLADMSDQKLSFGTPPCCCCCMCCKCCRFPFNKKTLRIASIFTLQIAIVRPIVLFVVAVLWTDGKYASGDEGEQSSITFPIQVFSGVSTILGVWGLQIVYRATRDRLSMFKVNLKFASFQLTFAIVNLQNFILAILGRNGIPACEGLNHYLLVVEMFLLCILSRFAYRRQEAKNIQEYSMDGVASSIKDSSDKEVNGVDNFVDVATVS</sequence>
<dbReference type="SMART" id="SM01417">
    <property type="entry name" value="Solute_trans_a"/>
    <property type="match status" value="1"/>
</dbReference>
<feature type="transmembrane region" description="Helical" evidence="5">
    <location>
        <begin position="117"/>
        <end position="136"/>
    </location>
</feature>
<dbReference type="Pfam" id="PF03619">
    <property type="entry name" value="Solute_trans_a"/>
    <property type="match status" value="1"/>
</dbReference>
<dbReference type="GO" id="GO:0016020">
    <property type="term" value="C:membrane"/>
    <property type="evidence" value="ECO:0007669"/>
    <property type="project" value="UniProtKB-SubCell"/>
</dbReference>
<evidence type="ECO:0000256" key="2">
    <source>
        <dbReference type="ARBA" id="ARBA00022692"/>
    </source>
</evidence>
<dbReference type="EMBL" id="CACVKT020009333">
    <property type="protein sequence ID" value="CAC5421290.1"/>
    <property type="molecule type" value="Genomic_DNA"/>
</dbReference>
<feature type="transmembrane region" description="Helical" evidence="5">
    <location>
        <begin position="321"/>
        <end position="339"/>
    </location>
</feature>
<keyword evidence="7" id="KW-1185">Reference proteome</keyword>
<proteinExistence type="predicted"/>
<dbReference type="Proteomes" id="UP000507470">
    <property type="component" value="Unassembled WGS sequence"/>
</dbReference>
<evidence type="ECO:0000256" key="5">
    <source>
        <dbReference type="SAM" id="Phobius"/>
    </source>
</evidence>
<feature type="transmembrane region" description="Helical" evidence="5">
    <location>
        <begin position="253"/>
        <end position="272"/>
    </location>
</feature>
<feature type="transmembrane region" description="Helical" evidence="5">
    <location>
        <begin position="284"/>
        <end position="309"/>
    </location>
</feature>
<evidence type="ECO:0000256" key="3">
    <source>
        <dbReference type="ARBA" id="ARBA00022989"/>
    </source>
</evidence>
<keyword evidence="4 5" id="KW-0472">Membrane</keyword>
<accession>A0A6J8EL48</accession>